<evidence type="ECO:0000259" key="2">
    <source>
        <dbReference type="PROSITE" id="PS51746"/>
    </source>
</evidence>
<dbReference type="SMART" id="SM00332">
    <property type="entry name" value="PP2Cc"/>
    <property type="match status" value="1"/>
</dbReference>
<dbReference type="InterPro" id="IPR001932">
    <property type="entry name" value="PPM-type_phosphatase-like_dom"/>
</dbReference>
<dbReference type="Gene3D" id="3.60.40.10">
    <property type="entry name" value="PPM-type phosphatase domain"/>
    <property type="match status" value="1"/>
</dbReference>
<dbReference type="SUPFAM" id="SSF81606">
    <property type="entry name" value="PP2C-like"/>
    <property type="match status" value="1"/>
</dbReference>
<dbReference type="PROSITE" id="PS51746">
    <property type="entry name" value="PPM_2"/>
    <property type="match status" value="1"/>
</dbReference>
<sequence length="664" mass="72413">MPSFRQKVTTYFRQLSFVSERDQRNPIQQCSSIATGSFITRYLEGAWEPPDSTPSIHNGKSPEDLAEIRIGRYIVNQVESDAAYTGPLEGLTGVRRAKAHLTAGIADDIDYIDVLQDQGTTAQKETTPMSTVPELDSNSNTKTYHAKPNALENHSESETKASGLAIQRSGSKRTDSMTTTANDDPIANITDWNRPNDDAYGISVSLYEKHLHNAGNVGDPIADCFGIVSRADSCILAMADGVNWGEGARVAARSAVQGSIEYLNSAIFGIHQVTSTKEIFISLIRSFWEAHKYILQVGGALSTLTVAIVLPVQGSKQSIVCCCNVGDSLGYIFSKDNIVREITTASHDVTLMRDMRDALGALGPVYGDKPEMSNLTLSMSYVDEGDIVFLTSDGISDNFDPVVGKFAEAASSSNSSAAVSGNTSNSNASTNKHQTNQAPERKNIKPLLAPKRQNRSAPMLALGGTSELQPSNTNHPLPRPDRKVPVPVRKTVAHSAGVQEKNYGSKYVTRSKTFIEPVARRSNNVGVKTTSSPRSLPQVTAQQRHVLTLLRIADLLVYGINGSLRPCTNAKQLCQLLIDFVSCITAAKRKLLEQRELYYKVVTGPDGVRKEVPYTAHEHKVIRKRMVDGTTFSLLPGKLDHASIVAYTVRRRPEAIESTPEHII</sequence>
<proteinExistence type="predicted"/>
<feature type="compositionally biased region" description="Low complexity" evidence="1">
    <location>
        <begin position="413"/>
        <end position="431"/>
    </location>
</feature>
<feature type="region of interest" description="Disordered" evidence="1">
    <location>
        <begin position="121"/>
        <end position="190"/>
    </location>
</feature>
<reference evidence="3" key="2">
    <citation type="submission" date="2022-08" db="UniProtKB">
        <authorList>
            <consortium name="EnsemblMetazoa"/>
        </authorList>
    </citation>
    <scope>IDENTIFICATION</scope>
    <source>
        <strain evidence="3">EBRO</strain>
    </source>
</reference>
<protein>
    <recommendedName>
        <fullName evidence="2">PPM-type phosphatase domain-containing protein</fullName>
    </recommendedName>
</protein>
<reference evidence="4" key="1">
    <citation type="submission" date="2021-09" db="EMBL/GenBank/DDBJ databases">
        <authorList>
            <consortium name="Infravec"/>
            <person name="Campbell I L."/>
            <person name="Maslen G."/>
            <person name="Yates A."/>
        </authorList>
    </citation>
    <scope>NUCLEOTIDE SEQUENCE [LARGE SCALE GENOMIC DNA]</scope>
    <source>
        <strain evidence="4">Infravec2 EBRE</strain>
    </source>
</reference>
<name>A0A182ILQ9_ANOAO</name>
<dbReference type="Proteomes" id="UP000075880">
    <property type="component" value="Unassembled WGS sequence"/>
</dbReference>
<dbReference type="OrthoDB" id="2556847at2759"/>
<dbReference type="InterPro" id="IPR053287">
    <property type="entry name" value="PP2C-like_domain"/>
</dbReference>
<dbReference type="EnsemblMetazoa" id="AATE001528-RA">
    <property type="protein sequence ID" value="AATE001528-PA.1"/>
    <property type="gene ID" value="AATE001528"/>
</dbReference>
<dbReference type="STRING" id="41427.A0A182ILQ9"/>
<dbReference type="PANTHER" id="PTHR21586:SF0">
    <property type="entry name" value="PP2C-LIKE DOMAIN-CONTAINING PROTEIN CG9801"/>
    <property type="match status" value="1"/>
</dbReference>
<dbReference type="PANTHER" id="PTHR21586">
    <property type="entry name" value="TIPA"/>
    <property type="match status" value="1"/>
</dbReference>
<evidence type="ECO:0000313" key="3">
    <source>
        <dbReference type="EnsemblMetazoa" id="AATE001528-PA.1"/>
    </source>
</evidence>
<dbReference type="InterPro" id="IPR036457">
    <property type="entry name" value="PPM-type-like_dom_sf"/>
</dbReference>
<feature type="compositionally biased region" description="Polar residues" evidence="1">
    <location>
        <begin position="121"/>
        <end position="143"/>
    </location>
</feature>
<evidence type="ECO:0000256" key="1">
    <source>
        <dbReference type="SAM" id="MobiDB-lite"/>
    </source>
</evidence>
<feature type="domain" description="PPM-type phosphatase" evidence="2">
    <location>
        <begin position="203"/>
        <end position="451"/>
    </location>
</feature>
<accession>A0A182ILQ9</accession>
<feature type="compositionally biased region" description="Polar residues" evidence="1">
    <location>
        <begin position="466"/>
        <end position="475"/>
    </location>
</feature>
<dbReference type="VEuPathDB" id="VectorBase:AATE001528"/>
<feature type="region of interest" description="Disordered" evidence="1">
    <location>
        <begin position="413"/>
        <end position="484"/>
    </location>
</feature>
<evidence type="ECO:0000313" key="4">
    <source>
        <dbReference type="Proteomes" id="UP000075880"/>
    </source>
</evidence>
<organism evidence="3">
    <name type="scientific">Anopheles atroparvus</name>
    <name type="common">European mosquito</name>
    <dbReference type="NCBI Taxonomy" id="41427"/>
    <lineage>
        <taxon>Eukaryota</taxon>
        <taxon>Metazoa</taxon>
        <taxon>Ecdysozoa</taxon>
        <taxon>Arthropoda</taxon>
        <taxon>Hexapoda</taxon>
        <taxon>Insecta</taxon>
        <taxon>Pterygota</taxon>
        <taxon>Neoptera</taxon>
        <taxon>Endopterygota</taxon>
        <taxon>Diptera</taxon>
        <taxon>Nematocera</taxon>
        <taxon>Culicoidea</taxon>
        <taxon>Culicidae</taxon>
        <taxon>Anophelinae</taxon>
        <taxon>Anopheles</taxon>
    </lineage>
</organism>
<dbReference type="EnsemblMetazoa" id="ENSAATROPT010831">
    <property type="protein sequence ID" value="ENSAATROPP009770"/>
    <property type="gene ID" value="ENSAATROPG008806"/>
</dbReference>
<dbReference type="AlphaFoldDB" id="A0A182ILQ9"/>
<keyword evidence="4" id="KW-1185">Reference proteome</keyword>